<dbReference type="Pfam" id="PF08447">
    <property type="entry name" value="PAS_3"/>
    <property type="match status" value="1"/>
</dbReference>
<keyword evidence="5" id="KW-0418">Kinase</keyword>
<evidence type="ECO:0000256" key="5">
    <source>
        <dbReference type="ARBA" id="ARBA00022777"/>
    </source>
</evidence>
<dbReference type="PANTHER" id="PTHR43304">
    <property type="entry name" value="PHYTOCHROME-LIKE PROTEIN CPH1"/>
    <property type="match status" value="1"/>
</dbReference>
<evidence type="ECO:0000313" key="11">
    <source>
        <dbReference type="EMBL" id="GGM60363.1"/>
    </source>
</evidence>
<dbReference type="CDD" id="cd00075">
    <property type="entry name" value="HATPase"/>
    <property type="match status" value="1"/>
</dbReference>
<dbReference type="SUPFAM" id="SSF55785">
    <property type="entry name" value="PYP-like sensor domain (PAS domain)"/>
    <property type="match status" value="3"/>
</dbReference>
<accession>A0A830FTY7</accession>
<dbReference type="InterPro" id="IPR052162">
    <property type="entry name" value="Sensor_kinase/Photoreceptor"/>
</dbReference>
<dbReference type="SMART" id="SM00091">
    <property type="entry name" value="PAS"/>
    <property type="match status" value="3"/>
</dbReference>
<proteinExistence type="predicted"/>
<dbReference type="Gene3D" id="2.10.70.100">
    <property type="match status" value="1"/>
</dbReference>
<dbReference type="InterPro" id="IPR001789">
    <property type="entry name" value="Sig_transdc_resp-reg_receiver"/>
</dbReference>
<evidence type="ECO:0000256" key="4">
    <source>
        <dbReference type="ARBA" id="ARBA00022679"/>
    </source>
</evidence>
<dbReference type="InterPro" id="IPR005467">
    <property type="entry name" value="His_kinase_dom"/>
</dbReference>
<feature type="domain" description="PAC" evidence="10">
    <location>
        <begin position="464"/>
        <end position="515"/>
    </location>
</feature>
<dbReference type="Gene3D" id="3.40.50.2300">
    <property type="match status" value="1"/>
</dbReference>
<dbReference type="CDD" id="cd00156">
    <property type="entry name" value="REC"/>
    <property type="match status" value="1"/>
</dbReference>
<evidence type="ECO:0000313" key="12">
    <source>
        <dbReference type="EMBL" id="MBP1954865.1"/>
    </source>
</evidence>
<feature type="domain" description="Response regulatory" evidence="8">
    <location>
        <begin position="8"/>
        <end position="124"/>
    </location>
</feature>
<dbReference type="AlphaFoldDB" id="A0A830FTY7"/>
<feature type="domain" description="Histidine kinase" evidence="7">
    <location>
        <begin position="526"/>
        <end position="714"/>
    </location>
</feature>
<dbReference type="InterPro" id="IPR013655">
    <property type="entry name" value="PAS_fold_3"/>
</dbReference>
<evidence type="ECO:0000256" key="6">
    <source>
        <dbReference type="PROSITE-ProRule" id="PRU00169"/>
    </source>
</evidence>
<sequence>MFPAAPIRVLYVDARSEVAETVAERLEREDERFAVETVPNASTALAVLAEHAVDCVVSEYDLPECDGLDFLDAVRADHPDLPFVLFTETGSEEIASRAITAGVTDYLRNEDGDEQYVLLANRVGHAVERRRATVERRENERRFEAVFEDPEMLVGLLAPDGTVQRVNGTAMSFVDAERDDVLGAPFWETAWWDPDDAARVRSWVERAAAGEYVSFDADGTDARGEPYSVSGTIRPVTVEGEVVSLIASAREITERRRQRRELEAEQAFVDQALDTLTDIFYVLDTSGRVERWNERLGEVTGYDADDLSGTLATAFFDDEDAARVAAAIEETFRTGEATVRADVVTVDGEAIPHELTGARLTDADGELVGLVGVGRDLTERRAREREIERMRDLLERTERIADVGGWEIDPETREVFRTEGVRDLYGVETADTVPLEAALDVYHEADRETVAEAVEAALSDGEAFDVEVRCVRPDGETRWVRLQGVPETADGTVVALRGAIQDRTAQRRYERELERQNARLDEFASVVSHDLRNPLQVADGYLDLAREECDSDHLDTVSGAHDRMSALIDDLLTLARDGEDATAREPISLGGFVRECWEHVDTADATLDAAVTGTVRADRGRLQQLVENLFRNAVEHGGESVTVTVGRLDDGFYVADDGTGIPPDVRAEIGEDGQVSTSRGPGLGLRIVGQVVAAHDWAFEATESEAGGARFEITGVEFDDAAADDGATDDAAVDD</sequence>
<evidence type="ECO:0000256" key="3">
    <source>
        <dbReference type="ARBA" id="ARBA00022553"/>
    </source>
</evidence>
<evidence type="ECO:0000313" key="13">
    <source>
        <dbReference type="Proteomes" id="UP000614609"/>
    </source>
</evidence>
<dbReference type="PROSITE" id="PS50112">
    <property type="entry name" value="PAS"/>
    <property type="match status" value="2"/>
</dbReference>
<dbReference type="InterPro" id="IPR013656">
    <property type="entry name" value="PAS_4"/>
</dbReference>
<dbReference type="CDD" id="cd00130">
    <property type="entry name" value="PAS"/>
    <property type="match status" value="2"/>
</dbReference>
<dbReference type="EC" id="2.7.13.3" evidence="2"/>
<dbReference type="PROSITE" id="PS50110">
    <property type="entry name" value="RESPONSE_REGULATORY"/>
    <property type="match status" value="1"/>
</dbReference>
<dbReference type="PROSITE" id="PS50109">
    <property type="entry name" value="HIS_KIN"/>
    <property type="match status" value="1"/>
</dbReference>
<dbReference type="CDD" id="cd00082">
    <property type="entry name" value="HisKA"/>
    <property type="match status" value="1"/>
</dbReference>
<dbReference type="InterPro" id="IPR001610">
    <property type="entry name" value="PAC"/>
</dbReference>
<dbReference type="SMART" id="SM00388">
    <property type="entry name" value="HisKA"/>
    <property type="match status" value="1"/>
</dbReference>
<dbReference type="Pfam" id="PF08448">
    <property type="entry name" value="PAS_4"/>
    <property type="match status" value="2"/>
</dbReference>
<dbReference type="Pfam" id="PF02518">
    <property type="entry name" value="HATPase_c"/>
    <property type="match status" value="1"/>
</dbReference>
<dbReference type="InterPro" id="IPR011006">
    <property type="entry name" value="CheY-like_superfamily"/>
</dbReference>
<evidence type="ECO:0000256" key="2">
    <source>
        <dbReference type="ARBA" id="ARBA00012438"/>
    </source>
</evidence>
<keyword evidence="4" id="KW-0808">Transferase</keyword>
<dbReference type="SMART" id="SM00387">
    <property type="entry name" value="HATPase_c"/>
    <property type="match status" value="1"/>
</dbReference>
<feature type="domain" description="PAS" evidence="9">
    <location>
        <begin position="386"/>
        <end position="461"/>
    </location>
</feature>
<dbReference type="EMBL" id="BMOO01000002">
    <property type="protein sequence ID" value="GGM60363.1"/>
    <property type="molecule type" value="Genomic_DNA"/>
</dbReference>
<protein>
    <recommendedName>
        <fullName evidence="2">histidine kinase</fullName>
        <ecNumber evidence="2">2.7.13.3</ecNumber>
    </recommendedName>
</protein>
<evidence type="ECO:0000259" key="8">
    <source>
        <dbReference type="PROSITE" id="PS50110"/>
    </source>
</evidence>
<dbReference type="OrthoDB" id="8127at2157"/>
<dbReference type="SUPFAM" id="SSF47384">
    <property type="entry name" value="Homodimeric domain of signal transducing histidine kinase"/>
    <property type="match status" value="1"/>
</dbReference>
<keyword evidence="3" id="KW-0597">Phosphoprotein</keyword>
<gene>
    <name evidence="11" type="ORF">GCM10009017_08150</name>
    <name evidence="12" type="ORF">J2752_001777</name>
</gene>
<dbReference type="NCBIfam" id="TIGR00229">
    <property type="entry name" value="sensory_box"/>
    <property type="match status" value="3"/>
</dbReference>
<evidence type="ECO:0000259" key="10">
    <source>
        <dbReference type="PROSITE" id="PS50113"/>
    </source>
</evidence>
<dbReference type="InterPro" id="IPR036097">
    <property type="entry name" value="HisK_dim/P_sf"/>
</dbReference>
<dbReference type="Gene3D" id="1.10.287.130">
    <property type="match status" value="1"/>
</dbReference>
<dbReference type="PANTHER" id="PTHR43304:SF1">
    <property type="entry name" value="PAC DOMAIN-CONTAINING PROTEIN"/>
    <property type="match status" value="1"/>
</dbReference>
<dbReference type="InterPro" id="IPR036890">
    <property type="entry name" value="HATPase_C_sf"/>
</dbReference>
<dbReference type="Proteomes" id="UP000614609">
    <property type="component" value="Unassembled WGS sequence"/>
</dbReference>
<dbReference type="InterPro" id="IPR000014">
    <property type="entry name" value="PAS"/>
</dbReference>
<reference evidence="11" key="1">
    <citation type="journal article" date="2014" name="Int. J. Syst. Evol. Microbiol.">
        <title>Complete genome sequence of Corynebacterium casei LMG S-19264T (=DSM 44701T), isolated from a smear-ripened cheese.</title>
        <authorList>
            <consortium name="US DOE Joint Genome Institute (JGI-PGF)"/>
            <person name="Walter F."/>
            <person name="Albersmeier A."/>
            <person name="Kalinowski J."/>
            <person name="Ruckert C."/>
        </authorList>
    </citation>
    <scope>NUCLEOTIDE SEQUENCE</scope>
    <source>
        <strain evidence="11">JCM 16108</strain>
    </source>
</reference>
<dbReference type="Gene3D" id="3.30.565.10">
    <property type="entry name" value="Histidine kinase-like ATPase, C-terminal domain"/>
    <property type="match status" value="1"/>
</dbReference>
<evidence type="ECO:0000259" key="9">
    <source>
        <dbReference type="PROSITE" id="PS50112"/>
    </source>
</evidence>
<reference evidence="12" key="3">
    <citation type="submission" date="2021-03" db="EMBL/GenBank/DDBJ databases">
        <title>Genomic Encyclopedia of Type Strains, Phase IV (KMG-IV): sequencing the most valuable type-strain genomes for metagenomic binning, comparative biology and taxonomic classification.</title>
        <authorList>
            <person name="Goeker M."/>
        </authorList>
    </citation>
    <scope>NUCLEOTIDE SEQUENCE</scope>
    <source>
        <strain evidence="12">DSM 22443</strain>
    </source>
</reference>
<dbReference type="RefSeq" id="WP_188870138.1">
    <property type="nucleotide sequence ID" value="NZ_BMOO01000002.1"/>
</dbReference>
<dbReference type="GO" id="GO:0000155">
    <property type="term" value="F:phosphorelay sensor kinase activity"/>
    <property type="evidence" value="ECO:0007669"/>
    <property type="project" value="InterPro"/>
</dbReference>
<comment type="caution">
    <text evidence="11">The sequence shown here is derived from an EMBL/GenBank/DDBJ whole genome shotgun (WGS) entry which is preliminary data.</text>
</comment>
<evidence type="ECO:0000256" key="1">
    <source>
        <dbReference type="ARBA" id="ARBA00000085"/>
    </source>
</evidence>
<dbReference type="EMBL" id="JAGGKO010000002">
    <property type="protein sequence ID" value="MBP1954865.1"/>
    <property type="molecule type" value="Genomic_DNA"/>
</dbReference>
<dbReference type="PROSITE" id="PS50113">
    <property type="entry name" value="PAC"/>
    <property type="match status" value="2"/>
</dbReference>
<dbReference type="InterPro" id="IPR035965">
    <property type="entry name" value="PAS-like_dom_sf"/>
</dbReference>
<feature type="domain" description="PAS" evidence="9">
    <location>
        <begin position="265"/>
        <end position="335"/>
    </location>
</feature>
<comment type="catalytic activity">
    <reaction evidence="1">
        <text>ATP + protein L-histidine = ADP + protein N-phospho-L-histidine.</text>
        <dbReference type="EC" id="2.7.13.3"/>
    </reaction>
</comment>
<comment type="caution">
    <text evidence="6">Lacks conserved residue(s) required for the propagation of feature annotation.</text>
</comment>
<dbReference type="SUPFAM" id="SSF55874">
    <property type="entry name" value="ATPase domain of HSP90 chaperone/DNA topoisomerase II/histidine kinase"/>
    <property type="match status" value="1"/>
</dbReference>
<dbReference type="SUPFAM" id="SSF52172">
    <property type="entry name" value="CheY-like"/>
    <property type="match status" value="1"/>
</dbReference>
<dbReference type="Pfam" id="PF00072">
    <property type="entry name" value="Response_reg"/>
    <property type="match status" value="1"/>
</dbReference>
<feature type="domain" description="PAC" evidence="10">
    <location>
        <begin position="337"/>
        <end position="389"/>
    </location>
</feature>
<reference evidence="11" key="2">
    <citation type="submission" date="2020-09" db="EMBL/GenBank/DDBJ databases">
        <authorList>
            <person name="Sun Q."/>
            <person name="Ohkuma M."/>
        </authorList>
    </citation>
    <scope>NUCLEOTIDE SEQUENCE</scope>
    <source>
        <strain evidence="11">JCM 16108</strain>
    </source>
</reference>
<dbReference type="Gene3D" id="3.30.450.20">
    <property type="entry name" value="PAS domain"/>
    <property type="match status" value="3"/>
</dbReference>
<dbReference type="SMART" id="SM00448">
    <property type="entry name" value="REC"/>
    <property type="match status" value="1"/>
</dbReference>
<dbReference type="Pfam" id="PF00512">
    <property type="entry name" value="HisKA"/>
    <property type="match status" value="1"/>
</dbReference>
<dbReference type="InterPro" id="IPR000700">
    <property type="entry name" value="PAS-assoc_C"/>
</dbReference>
<organism evidence="11 13">
    <name type="scientific">Halarchaeum rubridurum</name>
    <dbReference type="NCBI Taxonomy" id="489911"/>
    <lineage>
        <taxon>Archaea</taxon>
        <taxon>Methanobacteriati</taxon>
        <taxon>Methanobacteriota</taxon>
        <taxon>Stenosarchaea group</taxon>
        <taxon>Halobacteria</taxon>
        <taxon>Halobacteriales</taxon>
        <taxon>Halobacteriaceae</taxon>
    </lineage>
</organism>
<dbReference type="InterPro" id="IPR003594">
    <property type="entry name" value="HATPase_dom"/>
</dbReference>
<dbReference type="Proteomes" id="UP000765891">
    <property type="component" value="Unassembled WGS sequence"/>
</dbReference>
<keyword evidence="13" id="KW-1185">Reference proteome</keyword>
<dbReference type="SMART" id="SM00086">
    <property type="entry name" value="PAC"/>
    <property type="match status" value="3"/>
</dbReference>
<name>A0A830FTY7_9EURY</name>
<evidence type="ECO:0000259" key="7">
    <source>
        <dbReference type="PROSITE" id="PS50109"/>
    </source>
</evidence>
<dbReference type="InterPro" id="IPR003661">
    <property type="entry name" value="HisK_dim/P_dom"/>
</dbReference>